<keyword evidence="2" id="KW-1185">Reference proteome</keyword>
<keyword evidence="1" id="KW-0614">Plasmid</keyword>
<reference evidence="1" key="1">
    <citation type="submission" date="2022-06" db="EMBL/GenBank/DDBJ databases">
        <title>Complete genome sequence of Streptomyces nigrescens HEK616.</title>
        <authorList>
            <person name="Asamizu S."/>
            <person name="Onaka H."/>
        </authorList>
    </citation>
    <scope>NUCLEOTIDE SEQUENCE</scope>
    <source>
        <strain evidence="1">HEK616</strain>
        <plasmid evidence="1">SNP1</plasmid>
    </source>
</reference>
<organism evidence="1 2">
    <name type="scientific">Streptomyces nigrescens</name>
    <dbReference type="NCBI Taxonomy" id="1920"/>
    <lineage>
        <taxon>Bacteria</taxon>
        <taxon>Bacillati</taxon>
        <taxon>Actinomycetota</taxon>
        <taxon>Actinomycetes</taxon>
        <taxon>Kitasatosporales</taxon>
        <taxon>Streptomycetaceae</taxon>
        <taxon>Streptomyces</taxon>
    </lineage>
</organism>
<proteinExistence type="predicted"/>
<dbReference type="EMBL" id="AP026074">
    <property type="protein sequence ID" value="BDM74046.1"/>
    <property type="molecule type" value="Genomic_DNA"/>
</dbReference>
<gene>
    <name evidence="1" type="ORF">HEK616_75330</name>
</gene>
<dbReference type="Proteomes" id="UP001059597">
    <property type="component" value="Plasmid SNP1"/>
</dbReference>
<geneLocation type="plasmid" evidence="1 2">
    <name>SNP1</name>
</geneLocation>
<evidence type="ECO:0000313" key="2">
    <source>
        <dbReference type="Proteomes" id="UP001059597"/>
    </source>
</evidence>
<sequence length="219" mass="23881">MLRGPDAPEDAPAVHRQLLRRLESMNDPRRDRYFQLLAAINGWPAPDALAPVSSPSAATGCSASLDNQASCRVAEKAHFAFDRVLPAAPPGQAVNAAAAEMAEYVKIVAAGGEGWIGYWLHPDEPAGRPWPVIELDTEFSYRGMVGGTLAEACLAEHIRYQDEPDEQLAFSRLSARLADLGLRLGVQDYDALHEPELTVAPEELTEELLDIERARRGLS</sequence>
<evidence type="ECO:0000313" key="1">
    <source>
        <dbReference type="EMBL" id="BDM74046.1"/>
    </source>
</evidence>
<name>A0ABM8A5U4_STRNI</name>
<protein>
    <submittedName>
        <fullName evidence="1">Uncharacterized protein</fullName>
    </submittedName>
</protein>
<accession>A0ABM8A5U4</accession>